<dbReference type="EMBL" id="GGEC01034531">
    <property type="protein sequence ID" value="MBX15015.1"/>
    <property type="molecule type" value="Transcribed_RNA"/>
</dbReference>
<name>A0A2P2LAK7_RHIMU</name>
<sequence length="49" mass="5307">MSSLMCCLMITSSGLSMDISGVNSKYLALKLSPIFWSIEPTTLSHLLAD</sequence>
<dbReference type="EMBL" id="GGEC01034526">
    <property type="protein sequence ID" value="MBX15010.1"/>
    <property type="molecule type" value="Transcribed_RNA"/>
</dbReference>
<proteinExistence type="predicted"/>
<protein>
    <submittedName>
        <fullName evidence="1">RNA polymerase sigma factor sigC</fullName>
    </submittedName>
</protein>
<evidence type="ECO:0000313" key="1">
    <source>
        <dbReference type="EMBL" id="MBX15010.1"/>
    </source>
</evidence>
<evidence type="ECO:0000313" key="2">
    <source>
        <dbReference type="EMBL" id="MBX15015.1"/>
    </source>
</evidence>
<dbReference type="EMBL" id="GGEC01034530">
    <property type="protein sequence ID" value="MBX15014.1"/>
    <property type="molecule type" value="Transcribed_RNA"/>
</dbReference>
<dbReference type="AlphaFoldDB" id="A0A2P2LAK7"/>
<reference evidence="2" key="1">
    <citation type="submission" date="2018-02" db="EMBL/GenBank/DDBJ databases">
        <title>Rhizophora mucronata_Transcriptome.</title>
        <authorList>
            <person name="Meera S.P."/>
            <person name="Sreeshan A."/>
            <person name="Augustine A."/>
        </authorList>
    </citation>
    <scope>NUCLEOTIDE SEQUENCE</scope>
    <source>
        <tissue evidence="2">Leaf</tissue>
    </source>
</reference>
<accession>A0A2P2LAK7</accession>
<organism evidence="2">
    <name type="scientific">Rhizophora mucronata</name>
    <name type="common">Asiatic mangrove</name>
    <dbReference type="NCBI Taxonomy" id="61149"/>
    <lineage>
        <taxon>Eukaryota</taxon>
        <taxon>Viridiplantae</taxon>
        <taxon>Streptophyta</taxon>
        <taxon>Embryophyta</taxon>
        <taxon>Tracheophyta</taxon>
        <taxon>Spermatophyta</taxon>
        <taxon>Magnoliopsida</taxon>
        <taxon>eudicotyledons</taxon>
        <taxon>Gunneridae</taxon>
        <taxon>Pentapetalae</taxon>
        <taxon>rosids</taxon>
        <taxon>fabids</taxon>
        <taxon>Malpighiales</taxon>
        <taxon>Rhizophoraceae</taxon>
        <taxon>Rhizophora</taxon>
    </lineage>
</organism>